<organism evidence="2 4">
    <name type="scientific">Araneus ventricosus</name>
    <name type="common">Orbweaver spider</name>
    <name type="synonym">Epeira ventricosa</name>
    <dbReference type="NCBI Taxonomy" id="182803"/>
    <lineage>
        <taxon>Eukaryota</taxon>
        <taxon>Metazoa</taxon>
        <taxon>Ecdysozoa</taxon>
        <taxon>Arthropoda</taxon>
        <taxon>Chelicerata</taxon>
        <taxon>Arachnida</taxon>
        <taxon>Araneae</taxon>
        <taxon>Araneomorphae</taxon>
        <taxon>Entelegynae</taxon>
        <taxon>Araneoidea</taxon>
        <taxon>Araneidae</taxon>
        <taxon>Araneus</taxon>
    </lineage>
</organism>
<keyword evidence="4" id="KW-1185">Reference proteome</keyword>
<evidence type="ECO:0008006" key="5">
    <source>
        <dbReference type="Google" id="ProtNLM"/>
    </source>
</evidence>
<dbReference type="InterPro" id="IPR012337">
    <property type="entry name" value="RNaseH-like_sf"/>
</dbReference>
<dbReference type="EMBL" id="BGPR01000322">
    <property type="protein sequence ID" value="GBM13051.1"/>
    <property type="molecule type" value="Genomic_DNA"/>
</dbReference>
<sequence length="478" mass="53045">MWSKVINPIYGSLFSIKLSFTPTFGFRIGEILRTFKIQDFTVVVSINAPSPLWQEEHFDFIDDFVHFLKQSTSYDFPETFIYEHRQRYRSFIPVYTDGSKFEDNVGSAAVFPDIAIAEKLHPFCSVFTSELYVIYLGLLKIATSSFSKFIIYTDSKGSIEALKSISSDHDSNNCSFTTPKCYNCNGEHPSFFRSCPRYKLEKKIQTVKITKNISFQEARKIVNERTPKPGLSYSSALNSVVSPLQPSSLQNPRLASTIINTTTAPLIINTPADNEIITKKATGSLLEIKKSWEEAASSSSVANTGSCAVKLNSAIASSSSVSQTCAILPVLTIAQPSLACFTVGSRESRPQDPIVPVNNSFDAVLRFDKSPSVSNSIALSKSNSSPLKLNVKTNRKIKKQGKKSNELEKAKESKSVKLACILAAKRDQDISKRSLSRKEFLKDSLKEDNYDDDSDSLLKFHPSEDGMSTSEVDDLLPS</sequence>
<proteinExistence type="predicted"/>
<dbReference type="Gene3D" id="3.30.420.10">
    <property type="entry name" value="Ribonuclease H-like superfamily/Ribonuclease H"/>
    <property type="match status" value="1"/>
</dbReference>
<evidence type="ECO:0000313" key="4">
    <source>
        <dbReference type="Proteomes" id="UP000499080"/>
    </source>
</evidence>
<name>A0A4Y2D467_ARAVE</name>
<dbReference type="Proteomes" id="UP000499080">
    <property type="component" value="Unassembled WGS sequence"/>
</dbReference>
<dbReference type="CDD" id="cd09276">
    <property type="entry name" value="Rnase_HI_RT_non_LTR"/>
    <property type="match status" value="1"/>
</dbReference>
<protein>
    <recommendedName>
        <fullName evidence="5">RNase H type-1 domain-containing protein</fullName>
    </recommendedName>
</protein>
<dbReference type="SUPFAM" id="SSF53098">
    <property type="entry name" value="Ribonuclease H-like"/>
    <property type="match status" value="1"/>
</dbReference>
<dbReference type="AlphaFoldDB" id="A0A4Y2D467"/>
<feature type="region of interest" description="Disordered" evidence="1">
    <location>
        <begin position="447"/>
        <end position="478"/>
    </location>
</feature>
<dbReference type="EMBL" id="BGPR01000300">
    <property type="protein sequence ID" value="GBM11493.1"/>
    <property type="molecule type" value="Genomic_DNA"/>
</dbReference>
<evidence type="ECO:0000313" key="2">
    <source>
        <dbReference type="EMBL" id="GBM11493.1"/>
    </source>
</evidence>
<gene>
    <name evidence="3" type="ORF">AVEN_101904_1</name>
    <name evidence="2" type="ORF">AVEN_240637_1</name>
</gene>
<evidence type="ECO:0000256" key="1">
    <source>
        <dbReference type="SAM" id="MobiDB-lite"/>
    </source>
</evidence>
<dbReference type="GO" id="GO:0003676">
    <property type="term" value="F:nucleic acid binding"/>
    <property type="evidence" value="ECO:0007669"/>
    <property type="project" value="InterPro"/>
</dbReference>
<dbReference type="InterPro" id="IPR036397">
    <property type="entry name" value="RNaseH_sf"/>
</dbReference>
<dbReference type="OrthoDB" id="6436497at2759"/>
<accession>A0A4Y2D467</accession>
<comment type="caution">
    <text evidence="2">The sequence shown here is derived from an EMBL/GenBank/DDBJ whole genome shotgun (WGS) entry which is preliminary data.</text>
</comment>
<evidence type="ECO:0000313" key="3">
    <source>
        <dbReference type="EMBL" id="GBM13051.1"/>
    </source>
</evidence>
<reference evidence="2 4" key="1">
    <citation type="journal article" date="2019" name="Sci. Rep.">
        <title>Orb-weaving spider Araneus ventricosus genome elucidates the spidroin gene catalogue.</title>
        <authorList>
            <person name="Kono N."/>
            <person name="Nakamura H."/>
            <person name="Ohtoshi R."/>
            <person name="Moran D.A.P."/>
            <person name="Shinohara A."/>
            <person name="Yoshida Y."/>
            <person name="Fujiwara M."/>
            <person name="Mori M."/>
            <person name="Tomita M."/>
            <person name="Arakawa K."/>
        </authorList>
    </citation>
    <scope>NUCLEOTIDE SEQUENCE [LARGE SCALE GENOMIC DNA]</scope>
</reference>